<keyword evidence="7 8" id="KW-0173">Coenzyme A biosynthesis</keyword>
<evidence type="ECO:0000256" key="9">
    <source>
        <dbReference type="NCBIfam" id="TIGR00152"/>
    </source>
</evidence>
<comment type="function">
    <text evidence="8">Catalyzes the phosphorylation of the 3'-hydroxyl group of dephosphocoenzyme A to form coenzyme A.</text>
</comment>
<keyword evidence="6 8" id="KW-0067">ATP-binding</keyword>
<comment type="subcellular location">
    <subcellularLocation>
        <location evidence="8">Cytoplasm</location>
    </subcellularLocation>
</comment>
<dbReference type="GO" id="GO:0005737">
    <property type="term" value="C:cytoplasm"/>
    <property type="evidence" value="ECO:0007669"/>
    <property type="project" value="UniProtKB-SubCell"/>
</dbReference>
<keyword evidence="2 8" id="KW-0963">Cytoplasm</keyword>
<dbReference type="EMBL" id="JACHBL010000001">
    <property type="protein sequence ID" value="MBB5597884.1"/>
    <property type="molecule type" value="Genomic_DNA"/>
</dbReference>
<proteinExistence type="inferred from homology"/>
<feature type="binding site" evidence="8">
    <location>
        <begin position="20"/>
        <end position="25"/>
    </location>
    <ligand>
        <name>ATP</name>
        <dbReference type="ChEBI" id="CHEBI:30616"/>
    </ligand>
</feature>
<keyword evidence="3 8" id="KW-0808">Transferase</keyword>
<dbReference type="NCBIfam" id="NF002879">
    <property type="entry name" value="PRK03333.1"/>
    <property type="match status" value="1"/>
</dbReference>
<evidence type="ECO:0000313" key="11">
    <source>
        <dbReference type="Proteomes" id="UP000523863"/>
    </source>
</evidence>
<evidence type="ECO:0000256" key="3">
    <source>
        <dbReference type="ARBA" id="ARBA00022679"/>
    </source>
</evidence>
<accession>A0A7W8YAC8</accession>
<dbReference type="UniPathway" id="UPA00241">
    <property type="reaction ID" value="UER00356"/>
</dbReference>
<name>A0A7W8YAC8_9MICC</name>
<dbReference type="InterPro" id="IPR027417">
    <property type="entry name" value="P-loop_NTPase"/>
</dbReference>
<gene>
    <name evidence="8" type="primary">coaE</name>
    <name evidence="10" type="ORF">BKA12_000964</name>
</gene>
<dbReference type="Gene3D" id="3.40.50.300">
    <property type="entry name" value="P-loop containing nucleotide triphosphate hydrolases"/>
    <property type="match status" value="1"/>
</dbReference>
<keyword evidence="4 8" id="KW-0547">Nucleotide-binding</keyword>
<evidence type="ECO:0000313" key="10">
    <source>
        <dbReference type="EMBL" id="MBB5597884.1"/>
    </source>
</evidence>
<dbReference type="Pfam" id="PF01121">
    <property type="entry name" value="CoaE"/>
    <property type="match status" value="1"/>
</dbReference>
<dbReference type="FunFam" id="3.40.50.300:FF:000991">
    <property type="entry name" value="Dephospho-CoA kinase"/>
    <property type="match status" value="1"/>
</dbReference>
<dbReference type="EC" id="2.7.1.24" evidence="8 9"/>
<dbReference type="InterPro" id="IPR001977">
    <property type="entry name" value="Depp_CoAkinase"/>
</dbReference>
<comment type="caution">
    <text evidence="10">The sequence shown here is derived from an EMBL/GenBank/DDBJ whole genome shotgun (WGS) entry which is preliminary data.</text>
</comment>
<dbReference type="HAMAP" id="MF_00376">
    <property type="entry name" value="Dephospho_CoA_kinase"/>
    <property type="match status" value="1"/>
</dbReference>
<sequence length="217" mass="23718">MNTESQIQKPLMIGLTGGIASGKSVVARYLESLGAVLIDADQLSREVVAKGTEGLAEIAEVFGRDILTENGDLNRPALGALIFADEQKREALNSIVHPRVRAESARRIAEAPRGSVIVQDIPLLVETGQAKNFDKVLVVQAPLEERIRRMVEDRGMTRDAALSRIEAQASDAERAEVADVVLDNSTTIESLLEQVDDFWNQHVVEYLETSKTRSQGA</sequence>
<dbReference type="PANTHER" id="PTHR10695:SF46">
    <property type="entry name" value="BIFUNCTIONAL COENZYME A SYNTHASE-RELATED"/>
    <property type="match status" value="1"/>
</dbReference>
<evidence type="ECO:0000256" key="8">
    <source>
        <dbReference type="HAMAP-Rule" id="MF_00376"/>
    </source>
</evidence>
<evidence type="ECO:0000256" key="6">
    <source>
        <dbReference type="ARBA" id="ARBA00022840"/>
    </source>
</evidence>
<evidence type="ECO:0000256" key="7">
    <source>
        <dbReference type="ARBA" id="ARBA00022993"/>
    </source>
</evidence>
<dbReference type="CDD" id="cd02022">
    <property type="entry name" value="DPCK"/>
    <property type="match status" value="1"/>
</dbReference>
<evidence type="ECO:0000256" key="5">
    <source>
        <dbReference type="ARBA" id="ARBA00022777"/>
    </source>
</evidence>
<dbReference type="PROSITE" id="PS51219">
    <property type="entry name" value="DPCK"/>
    <property type="match status" value="1"/>
</dbReference>
<evidence type="ECO:0000256" key="4">
    <source>
        <dbReference type="ARBA" id="ARBA00022741"/>
    </source>
</evidence>
<dbReference type="PANTHER" id="PTHR10695">
    <property type="entry name" value="DEPHOSPHO-COA KINASE-RELATED"/>
    <property type="match status" value="1"/>
</dbReference>
<dbReference type="Proteomes" id="UP000523863">
    <property type="component" value="Unassembled WGS sequence"/>
</dbReference>
<comment type="catalytic activity">
    <reaction evidence="8">
        <text>3'-dephospho-CoA + ATP = ADP + CoA + H(+)</text>
        <dbReference type="Rhea" id="RHEA:18245"/>
        <dbReference type="ChEBI" id="CHEBI:15378"/>
        <dbReference type="ChEBI" id="CHEBI:30616"/>
        <dbReference type="ChEBI" id="CHEBI:57287"/>
        <dbReference type="ChEBI" id="CHEBI:57328"/>
        <dbReference type="ChEBI" id="CHEBI:456216"/>
        <dbReference type="EC" id="2.7.1.24"/>
    </reaction>
</comment>
<comment type="pathway">
    <text evidence="8">Cofactor biosynthesis; coenzyme A biosynthesis; CoA from (R)-pantothenate: step 5/5.</text>
</comment>
<reference evidence="10 11" key="1">
    <citation type="submission" date="2020-08" db="EMBL/GenBank/DDBJ databases">
        <title>Sequencing the genomes of 1000 actinobacteria strains.</title>
        <authorList>
            <person name="Klenk H.-P."/>
        </authorList>
    </citation>
    <scope>NUCLEOTIDE SEQUENCE [LARGE SCALE GENOMIC DNA]</scope>
    <source>
        <strain evidence="10 11">DSM 23694</strain>
    </source>
</reference>
<protein>
    <recommendedName>
        <fullName evidence="8 9">Dephospho-CoA kinase</fullName>
        <ecNumber evidence="8 9">2.7.1.24</ecNumber>
    </recommendedName>
    <alternativeName>
        <fullName evidence="8">Dephosphocoenzyme A kinase</fullName>
    </alternativeName>
</protein>
<dbReference type="AlphaFoldDB" id="A0A7W8YAC8"/>
<organism evidence="10 11">
    <name type="scientific">Neomicrococcus lactis</name>
    <dbReference type="NCBI Taxonomy" id="732241"/>
    <lineage>
        <taxon>Bacteria</taxon>
        <taxon>Bacillati</taxon>
        <taxon>Actinomycetota</taxon>
        <taxon>Actinomycetes</taxon>
        <taxon>Micrococcales</taxon>
        <taxon>Micrococcaceae</taxon>
        <taxon>Neomicrococcus</taxon>
    </lineage>
</organism>
<evidence type="ECO:0000256" key="1">
    <source>
        <dbReference type="ARBA" id="ARBA00009018"/>
    </source>
</evidence>
<dbReference type="SUPFAM" id="SSF52540">
    <property type="entry name" value="P-loop containing nucleoside triphosphate hydrolases"/>
    <property type="match status" value="1"/>
</dbReference>
<dbReference type="RefSeq" id="WP_271395106.1">
    <property type="nucleotide sequence ID" value="NZ_CANLFI010000004.1"/>
</dbReference>
<comment type="similarity">
    <text evidence="1 8">Belongs to the CoaE family.</text>
</comment>
<dbReference type="GO" id="GO:0004140">
    <property type="term" value="F:dephospho-CoA kinase activity"/>
    <property type="evidence" value="ECO:0007669"/>
    <property type="project" value="UniProtKB-UniRule"/>
</dbReference>
<dbReference type="GO" id="GO:0015937">
    <property type="term" value="P:coenzyme A biosynthetic process"/>
    <property type="evidence" value="ECO:0007669"/>
    <property type="project" value="UniProtKB-UniRule"/>
</dbReference>
<keyword evidence="11" id="KW-1185">Reference proteome</keyword>
<dbReference type="GO" id="GO:0005524">
    <property type="term" value="F:ATP binding"/>
    <property type="evidence" value="ECO:0007669"/>
    <property type="project" value="UniProtKB-UniRule"/>
</dbReference>
<dbReference type="NCBIfam" id="TIGR00152">
    <property type="entry name" value="dephospho-CoA kinase"/>
    <property type="match status" value="1"/>
</dbReference>
<keyword evidence="5 8" id="KW-0418">Kinase</keyword>
<evidence type="ECO:0000256" key="2">
    <source>
        <dbReference type="ARBA" id="ARBA00022490"/>
    </source>
</evidence>